<sequence>MESLSSAFSRILPRDIRADILLRYAHSVREDELYEGFKCAKREQVPRGPIEARDWANITTDAPYGSISLERIHDYSVGRQDSI</sequence>
<evidence type="ECO:0000313" key="1">
    <source>
        <dbReference type="EMBL" id="KZT32448.1"/>
    </source>
</evidence>
<protein>
    <submittedName>
        <fullName evidence="1">Uncharacterized protein</fullName>
    </submittedName>
</protein>
<organism evidence="1 2">
    <name type="scientific">Sistotremastrum suecicum HHB10207 ss-3</name>
    <dbReference type="NCBI Taxonomy" id="1314776"/>
    <lineage>
        <taxon>Eukaryota</taxon>
        <taxon>Fungi</taxon>
        <taxon>Dikarya</taxon>
        <taxon>Basidiomycota</taxon>
        <taxon>Agaricomycotina</taxon>
        <taxon>Agaricomycetes</taxon>
        <taxon>Sistotremastrales</taxon>
        <taxon>Sistotremastraceae</taxon>
        <taxon>Sistotremastrum</taxon>
    </lineage>
</organism>
<dbReference type="EMBL" id="KV428332">
    <property type="protein sequence ID" value="KZT32448.1"/>
    <property type="molecule type" value="Genomic_DNA"/>
</dbReference>
<name>A0A165XQW4_9AGAM</name>
<dbReference type="AlphaFoldDB" id="A0A165XQW4"/>
<dbReference type="Proteomes" id="UP000076798">
    <property type="component" value="Unassembled WGS sequence"/>
</dbReference>
<proteinExistence type="predicted"/>
<keyword evidence="2" id="KW-1185">Reference proteome</keyword>
<accession>A0A165XQW4</accession>
<reference evidence="1 2" key="1">
    <citation type="journal article" date="2016" name="Mol. Biol. Evol.">
        <title>Comparative Genomics of Early-Diverging Mushroom-Forming Fungi Provides Insights into the Origins of Lignocellulose Decay Capabilities.</title>
        <authorList>
            <person name="Nagy L.G."/>
            <person name="Riley R."/>
            <person name="Tritt A."/>
            <person name="Adam C."/>
            <person name="Daum C."/>
            <person name="Floudas D."/>
            <person name="Sun H."/>
            <person name="Yadav J.S."/>
            <person name="Pangilinan J."/>
            <person name="Larsson K.H."/>
            <person name="Matsuura K."/>
            <person name="Barry K."/>
            <person name="Labutti K."/>
            <person name="Kuo R."/>
            <person name="Ohm R.A."/>
            <person name="Bhattacharya S.S."/>
            <person name="Shirouzu T."/>
            <person name="Yoshinaga Y."/>
            <person name="Martin F.M."/>
            <person name="Grigoriev I.V."/>
            <person name="Hibbett D.S."/>
        </authorList>
    </citation>
    <scope>NUCLEOTIDE SEQUENCE [LARGE SCALE GENOMIC DNA]</scope>
    <source>
        <strain evidence="1 2">HHB10207 ss-3</strain>
    </source>
</reference>
<evidence type="ECO:0000313" key="2">
    <source>
        <dbReference type="Proteomes" id="UP000076798"/>
    </source>
</evidence>
<gene>
    <name evidence="1" type="ORF">SISSUDRAFT_1055520</name>
</gene>